<evidence type="ECO:0000259" key="3">
    <source>
        <dbReference type="PROSITE" id="PS50940"/>
    </source>
</evidence>
<dbReference type="InterPro" id="IPR036508">
    <property type="entry name" value="Chitin-bd_dom_sf"/>
</dbReference>
<feature type="compositionally biased region" description="Pro residues" evidence="1">
    <location>
        <begin position="70"/>
        <end position="83"/>
    </location>
</feature>
<protein>
    <recommendedName>
        <fullName evidence="3">Chitin-binding type-2 domain-containing protein</fullName>
    </recommendedName>
</protein>
<dbReference type="GO" id="GO:0005576">
    <property type="term" value="C:extracellular region"/>
    <property type="evidence" value="ECO:0007669"/>
    <property type="project" value="InterPro"/>
</dbReference>
<comment type="caution">
    <text evidence="4">The sequence shown here is derived from an EMBL/GenBank/DDBJ whole genome shotgun (WGS) entry which is preliminary data.</text>
</comment>
<dbReference type="PRINTS" id="PR01217">
    <property type="entry name" value="PRICHEXTENSN"/>
</dbReference>
<dbReference type="Proteomes" id="UP001107558">
    <property type="component" value="Chromosome 3"/>
</dbReference>
<dbReference type="OrthoDB" id="7791461at2759"/>
<dbReference type="PROSITE" id="PS50940">
    <property type="entry name" value="CHIT_BIND_II"/>
    <property type="match status" value="1"/>
</dbReference>
<feature type="domain" description="Chitin-binding type-2" evidence="3">
    <location>
        <begin position="237"/>
        <end position="297"/>
    </location>
</feature>
<dbReference type="AlphaFoldDB" id="A0A9J6BV17"/>
<keyword evidence="5" id="KW-1185">Reference proteome</keyword>
<feature type="chain" id="PRO_5039929666" description="Chitin-binding type-2 domain-containing protein" evidence="2">
    <location>
        <begin position="21"/>
        <end position="362"/>
    </location>
</feature>
<dbReference type="SUPFAM" id="SSF57625">
    <property type="entry name" value="Invertebrate chitin-binding proteins"/>
    <property type="match status" value="1"/>
</dbReference>
<dbReference type="GO" id="GO:0008061">
    <property type="term" value="F:chitin binding"/>
    <property type="evidence" value="ECO:0007669"/>
    <property type="project" value="InterPro"/>
</dbReference>
<evidence type="ECO:0000313" key="5">
    <source>
        <dbReference type="Proteomes" id="UP001107558"/>
    </source>
</evidence>
<feature type="compositionally biased region" description="Low complexity" evidence="1">
    <location>
        <begin position="84"/>
        <end position="93"/>
    </location>
</feature>
<dbReference type="SMART" id="SM00494">
    <property type="entry name" value="ChtBD2"/>
    <property type="match status" value="1"/>
</dbReference>
<name>A0A9J6BV17_POLVA</name>
<evidence type="ECO:0000256" key="1">
    <source>
        <dbReference type="SAM" id="MobiDB-lite"/>
    </source>
</evidence>
<feature type="compositionally biased region" description="Low complexity" evidence="1">
    <location>
        <begin position="33"/>
        <end position="47"/>
    </location>
</feature>
<gene>
    <name evidence="4" type="ORF">PVAND_003429</name>
</gene>
<evidence type="ECO:0000313" key="4">
    <source>
        <dbReference type="EMBL" id="KAG5673373.1"/>
    </source>
</evidence>
<proteinExistence type="predicted"/>
<dbReference type="Pfam" id="PF01607">
    <property type="entry name" value="CBM_14"/>
    <property type="match status" value="1"/>
</dbReference>
<feature type="signal peptide" evidence="2">
    <location>
        <begin position="1"/>
        <end position="20"/>
    </location>
</feature>
<reference evidence="4" key="1">
    <citation type="submission" date="2021-03" db="EMBL/GenBank/DDBJ databases">
        <title>Chromosome level genome of the anhydrobiotic midge Polypedilum vanderplanki.</title>
        <authorList>
            <person name="Yoshida Y."/>
            <person name="Kikawada T."/>
            <person name="Gusev O."/>
        </authorList>
    </citation>
    <scope>NUCLEOTIDE SEQUENCE</scope>
    <source>
        <strain evidence="4">NIAS01</strain>
        <tissue evidence="4">Whole body or cell culture</tissue>
    </source>
</reference>
<dbReference type="Gene3D" id="2.170.140.10">
    <property type="entry name" value="Chitin binding domain"/>
    <property type="match status" value="1"/>
</dbReference>
<dbReference type="InterPro" id="IPR002557">
    <property type="entry name" value="Chitin-bd_dom"/>
</dbReference>
<feature type="region of interest" description="Disordered" evidence="1">
    <location>
        <begin position="24"/>
        <end position="170"/>
    </location>
</feature>
<keyword evidence="2" id="KW-0732">Signal</keyword>
<accession>A0A9J6BV17</accession>
<organism evidence="4 5">
    <name type="scientific">Polypedilum vanderplanki</name>
    <name type="common">Sleeping chironomid midge</name>
    <dbReference type="NCBI Taxonomy" id="319348"/>
    <lineage>
        <taxon>Eukaryota</taxon>
        <taxon>Metazoa</taxon>
        <taxon>Ecdysozoa</taxon>
        <taxon>Arthropoda</taxon>
        <taxon>Hexapoda</taxon>
        <taxon>Insecta</taxon>
        <taxon>Pterygota</taxon>
        <taxon>Neoptera</taxon>
        <taxon>Endopterygota</taxon>
        <taxon>Diptera</taxon>
        <taxon>Nematocera</taxon>
        <taxon>Chironomoidea</taxon>
        <taxon>Chironomidae</taxon>
        <taxon>Chironominae</taxon>
        <taxon>Polypedilum</taxon>
        <taxon>Polypedilum</taxon>
    </lineage>
</organism>
<sequence length="362" mass="39717">MRKVISKLLLLALFAGICHAQAPARPNAPPARPQQQPQPGRPNVVPNAPTRQQAPITRAPNAPTRAVPPNNRPQPNRPLPNPQQPQQGPVRPNTPTRSPSVPNRPPAQQPPAANAPRPTAQPQPQPPQQSPGVNAPRPTAGPIPNQPNQPQQTTGAPRPPGPPGPTTQAPITTTRRVIIPEHPENPDFDAAMFPTAPTIAPTPEVIFVTTPRFPNNVPIHPNIPIVPWNPRNEGRPDNRCPLNQNANNPIHLPHESDCNRFYKCDHGLIFEYRCPNGQHWNARRNYCDFPNTANCQPGSQNINNNVPVVPPSPQVPDWNTNWVNNWNMPNNNNNIVPWTPPPAVNPNPGFENPIIIPMAPRT</sequence>
<feature type="compositionally biased region" description="Pro residues" evidence="1">
    <location>
        <begin position="119"/>
        <end position="129"/>
    </location>
</feature>
<dbReference type="EMBL" id="JADBJN010000003">
    <property type="protein sequence ID" value="KAG5673373.1"/>
    <property type="molecule type" value="Genomic_DNA"/>
</dbReference>
<evidence type="ECO:0000256" key="2">
    <source>
        <dbReference type="SAM" id="SignalP"/>
    </source>
</evidence>